<evidence type="ECO:0000259" key="2">
    <source>
        <dbReference type="Pfam" id="PF24604"/>
    </source>
</evidence>
<accession>A0A1T4LZR7</accession>
<protein>
    <submittedName>
        <fullName evidence="3">Tetratricopeptide repeat-containing protein</fullName>
    </submittedName>
</protein>
<reference evidence="4" key="1">
    <citation type="submission" date="2017-02" db="EMBL/GenBank/DDBJ databases">
        <authorList>
            <person name="Varghese N."/>
            <person name="Submissions S."/>
        </authorList>
    </citation>
    <scope>NUCLEOTIDE SEQUENCE [LARGE SCALE GENOMIC DNA]</scope>
    <source>
        <strain evidence="4">ATCC BAA-34</strain>
    </source>
</reference>
<evidence type="ECO:0000313" key="3">
    <source>
        <dbReference type="EMBL" id="SJZ60137.1"/>
    </source>
</evidence>
<dbReference type="InterPro" id="IPR011990">
    <property type="entry name" value="TPR-like_helical_dom_sf"/>
</dbReference>
<name>A0A1T4LZR7_9BACT</name>
<dbReference type="OrthoDB" id="6072349at2"/>
<feature type="domain" description="PelB C-terminal" evidence="2">
    <location>
        <begin position="635"/>
        <end position="941"/>
    </location>
</feature>
<dbReference type="Proteomes" id="UP000190102">
    <property type="component" value="Unassembled WGS sequence"/>
</dbReference>
<dbReference type="STRING" id="115783.SAMN02745119_01082"/>
<feature type="chain" id="PRO_5012052270" evidence="1">
    <location>
        <begin position="26"/>
        <end position="942"/>
    </location>
</feature>
<dbReference type="Gene3D" id="1.25.40.10">
    <property type="entry name" value="Tetratricopeptide repeat domain"/>
    <property type="match status" value="2"/>
</dbReference>
<sequence>MKITLQHIALVAAVAALSGQGQALAEPPVQPVSEIRVDFEQDLFELAHTVFLANGNVKEALSVAERAVKARPADKVWRKKAAQTSEWAGRPDLALEHWFYLAEHGDSEGEQSVLRLSRALQEFPLRMKLLEQMVVQQDAPVELLKEYLYVAEGMGMPQRAYDLFASDTIRGADPVWLLSEQARLAEMLGRPADAIRAWQRRARLKPLETNESLRLASLWYGQGDTLQAWQALLMAEHAAPATATDFWRTYADLAWTLQKNDASIKAAEMLIEHGSATEADYQRLQELYGESDPQKAYGYALQGWKQLQRPVFLYAMVDTGLRSGKGRELALFFNNMRPDERTIIAQDARAWMAMAQVYRATGNQPASLVAARVAARLAPSDADLLSAYLWLLVDMKQVAELRPLVRDWEGRIGALPELQEPLAAAMVLMGDTQRALRHYRALAPKRQTDPAWLASFGDTLEQAGDAESAWKARRRAQQLVHRQASKDLSDDEVRNGLLTQAQLLLHLAPGDALSKRIRLVASDKRDDFGKELVLGWAMTTGQTDLARLWYWRHFARTIQRPEWARLGLALEENDRSTMADLLDSKLEQLPYRDAVEAAQRTGSIPLAQEHAWQRLQLNREDYLLDTQVRQLFGERAGYAAADLKLQDQAGVGMVESRLAFSQPLTSRYSLLAELTERQFSQLKSDVIRNLPDHDIGGSLTLTRRHERGHLALSLGMRNGGLDSFATGSLEGEWQPWRDLQLGARLELNAGADETAALSVGGVRDRLRVTGTATLTPKDTVSLELAAARYYDQGRGYLGQGQSVGIDLRHQFTRAWPDYGIRLYGGYSGYQADGVVGTNIAGLVPAETDPTASFFVPQSFGHLGVGLFWGQTWKTSYTRDWKPFAEADIDWNSNSDFGFSYGLGLVGPVFGVDQLMFELTQSSGQFGISDLTTTIGISYRYFY</sequence>
<evidence type="ECO:0000313" key="4">
    <source>
        <dbReference type="Proteomes" id="UP000190102"/>
    </source>
</evidence>
<keyword evidence="4" id="KW-1185">Reference proteome</keyword>
<dbReference type="RefSeq" id="WP_078789352.1">
    <property type="nucleotide sequence ID" value="NZ_FUWR01000004.1"/>
</dbReference>
<dbReference type="InterPro" id="IPR057306">
    <property type="entry name" value="B-barrel_PelB_C"/>
</dbReference>
<organism evidence="3 4">
    <name type="scientific">Trichlorobacter thiogenes</name>
    <dbReference type="NCBI Taxonomy" id="115783"/>
    <lineage>
        <taxon>Bacteria</taxon>
        <taxon>Pseudomonadati</taxon>
        <taxon>Thermodesulfobacteriota</taxon>
        <taxon>Desulfuromonadia</taxon>
        <taxon>Geobacterales</taxon>
        <taxon>Geobacteraceae</taxon>
        <taxon>Trichlorobacter</taxon>
    </lineage>
</organism>
<dbReference type="Pfam" id="PF24604">
    <property type="entry name" value="B-barrel_PelB_C"/>
    <property type="match status" value="1"/>
</dbReference>
<keyword evidence="1" id="KW-0732">Signal</keyword>
<dbReference type="Pfam" id="PF13429">
    <property type="entry name" value="TPR_15"/>
    <property type="match status" value="1"/>
</dbReference>
<proteinExistence type="predicted"/>
<dbReference type="AlphaFoldDB" id="A0A1T4LZR7"/>
<gene>
    <name evidence="3" type="ORF">SAMN02745119_01082</name>
</gene>
<dbReference type="SUPFAM" id="SSF48452">
    <property type="entry name" value="TPR-like"/>
    <property type="match status" value="2"/>
</dbReference>
<dbReference type="EMBL" id="FUWR01000004">
    <property type="protein sequence ID" value="SJZ60137.1"/>
    <property type="molecule type" value="Genomic_DNA"/>
</dbReference>
<feature type="signal peptide" evidence="1">
    <location>
        <begin position="1"/>
        <end position="25"/>
    </location>
</feature>
<evidence type="ECO:0000256" key="1">
    <source>
        <dbReference type="SAM" id="SignalP"/>
    </source>
</evidence>